<gene>
    <name evidence="2" type="ORF">Mal15_15550</name>
</gene>
<sequence>MFTRIIRNRVQQAAAGLAHIIRGAVKFHFDDTCMVITRSVRKESYEMPPLKQARRRAFALALLAGFAAAPTAMAETPPGLVDTVVLDATDSPQGDVQLVADTQYADTPYVAYLNDAAPLVDAPQAEAPQPVPMDDPAPAATVDADAIAAPVVTSCNCCTTPCCTKAKKAAATAAMKSAYAGVFYANNFSYLNDPCYDGPSFIGDNLKGLLGGKLDIGGEARMRYHNENNHRGLGLTGVDDSFFLTRYRMFANLRVNQYFRVYGEYLYADSGGETFNNRPIEENRGEIQNLFLDTKLTESLNLRLGRQELLFGDQRLISPLDWANTRRSFQGVRGTYTGDAWTVDGFFVNPLNRNFANESKIDDANEDVDFYGVYASNSGTALGTMDLYYLGLDNQALDFDYHTLGSRVVGSTDAGVLYAIEGGVQFGSNSPGFGDHSAGFFTGGLGRQLSICTACGEWKPTVWFWYDWASGGDDFPAARGDDSFDHLFPLAHKYLGLMDLFARRNINDVNFQFITPILGDKVKLMLWYHHFFLDQATTPYGVTEAPFNSVAAAGDKELGQEIDMVVTCAINPRTNVQIGYSHFRAGDYYDTTAGVPTNADADFFWTQFQWRF</sequence>
<dbReference type="Proteomes" id="UP000321353">
    <property type="component" value="Chromosome"/>
</dbReference>
<dbReference type="KEGG" id="smam:Mal15_15550"/>
<reference evidence="2 3" key="1">
    <citation type="submission" date="2019-02" db="EMBL/GenBank/DDBJ databases">
        <title>Planctomycetal bacteria perform biofilm scaping via a novel small molecule.</title>
        <authorList>
            <person name="Jeske O."/>
            <person name="Boedeker C."/>
            <person name="Wiegand S."/>
            <person name="Breitling P."/>
            <person name="Kallscheuer N."/>
            <person name="Jogler M."/>
            <person name="Rohde M."/>
            <person name="Petersen J."/>
            <person name="Medema M.H."/>
            <person name="Surup F."/>
            <person name="Jogler C."/>
        </authorList>
    </citation>
    <scope>NUCLEOTIDE SEQUENCE [LARGE SCALE GENOMIC DNA]</scope>
    <source>
        <strain evidence="2 3">Mal15</strain>
    </source>
</reference>
<accession>A0A5B9MDF0</accession>
<dbReference type="Gene3D" id="2.40.160.100">
    <property type="match status" value="1"/>
</dbReference>
<dbReference type="EMBL" id="CP036264">
    <property type="protein sequence ID" value="QEF97515.1"/>
    <property type="molecule type" value="Genomic_DNA"/>
</dbReference>
<dbReference type="InterPro" id="IPR053728">
    <property type="entry name" value="Alginate_Permeability_Chnl"/>
</dbReference>
<evidence type="ECO:0000313" key="3">
    <source>
        <dbReference type="Proteomes" id="UP000321353"/>
    </source>
</evidence>
<organism evidence="2 3">
    <name type="scientific">Stieleria maiorica</name>
    <dbReference type="NCBI Taxonomy" id="2795974"/>
    <lineage>
        <taxon>Bacteria</taxon>
        <taxon>Pseudomonadati</taxon>
        <taxon>Planctomycetota</taxon>
        <taxon>Planctomycetia</taxon>
        <taxon>Pirellulales</taxon>
        <taxon>Pirellulaceae</taxon>
        <taxon>Stieleria</taxon>
    </lineage>
</organism>
<protein>
    <recommendedName>
        <fullName evidence="1">Alginate export domain-containing protein</fullName>
    </recommendedName>
</protein>
<name>A0A5B9MDF0_9BACT</name>
<dbReference type="InterPro" id="IPR025388">
    <property type="entry name" value="Alginate_export_dom"/>
</dbReference>
<feature type="domain" description="Alginate export" evidence="1">
    <location>
        <begin position="214"/>
        <end position="595"/>
    </location>
</feature>
<evidence type="ECO:0000313" key="2">
    <source>
        <dbReference type="EMBL" id="QEF97515.1"/>
    </source>
</evidence>
<dbReference type="AlphaFoldDB" id="A0A5B9MDF0"/>
<dbReference type="Pfam" id="PF13372">
    <property type="entry name" value="Alginate_exp"/>
    <property type="match status" value="1"/>
</dbReference>
<keyword evidence="3" id="KW-1185">Reference proteome</keyword>
<proteinExistence type="predicted"/>
<evidence type="ECO:0000259" key="1">
    <source>
        <dbReference type="Pfam" id="PF13372"/>
    </source>
</evidence>